<dbReference type="InterPro" id="IPR002931">
    <property type="entry name" value="Transglutaminase-like"/>
</dbReference>
<dbReference type="Pfam" id="PF01841">
    <property type="entry name" value="Transglut_core"/>
    <property type="match status" value="1"/>
</dbReference>
<evidence type="ECO:0000313" key="3">
    <source>
        <dbReference type="EMBL" id="VFJ45462.1"/>
    </source>
</evidence>
<dbReference type="PANTHER" id="PTHR38339:SF1">
    <property type="entry name" value="TRANSGLUTAMINASE-LIKE DOMAIN-CONTAINING PROTEIN"/>
    <property type="match status" value="1"/>
</dbReference>
<dbReference type="Gene3D" id="3.10.620.30">
    <property type="match status" value="1"/>
</dbReference>
<organism evidence="2">
    <name type="scientific">Candidatus Kentrum sp. DK</name>
    <dbReference type="NCBI Taxonomy" id="2126562"/>
    <lineage>
        <taxon>Bacteria</taxon>
        <taxon>Pseudomonadati</taxon>
        <taxon>Pseudomonadota</taxon>
        <taxon>Gammaproteobacteria</taxon>
        <taxon>Candidatus Kentrum</taxon>
    </lineage>
</organism>
<keyword evidence="2" id="KW-0645">Protease</keyword>
<gene>
    <name evidence="2" type="ORF">BECKDK2373B_GA0170837_100133</name>
    <name evidence="3" type="ORF">BECKDK2373C_GA0170839_101142</name>
</gene>
<dbReference type="EMBL" id="CAADEX010000001">
    <property type="protein sequence ID" value="VFJ42410.1"/>
    <property type="molecule type" value="Genomic_DNA"/>
</dbReference>
<dbReference type="SUPFAM" id="SSF54001">
    <property type="entry name" value="Cysteine proteinases"/>
    <property type="match status" value="1"/>
</dbReference>
<accession>A0A450RTI7</accession>
<feature type="domain" description="Transglutaminase-like" evidence="1">
    <location>
        <begin position="212"/>
        <end position="286"/>
    </location>
</feature>
<dbReference type="InterPro" id="IPR038765">
    <property type="entry name" value="Papain-like_cys_pep_sf"/>
</dbReference>
<sequence>MKRRSFLESTALAAGVGLLSLDSVRAESAPTAVAVDRISITLPEGWRVFDVVTRIDVPAGGKSSKVWLPLPSVNEPQWIRPMGNLWQSNAAEIHIVTEPVYGTQMLYAEWPDNAAPPALEVLTRSALRDRQVDFNKPDKSKKLSDAERALYTRPTKLLPTDGIVKTTADQIIKGKNSDREQARAIYDWVVDNTFREPKVRGCGLGDIRFMLESGDLGGKCADINALYVGLARSAGLPARDVYGVRVTESRMGFKSLGKRGDCSKGQHCRAEVWLDGYGWVPVDPADVRKVVLEEPPGNLPLDSEPVKKARRFLFGGWEMNWMAYSVAHDLKLPNSSGPEVAYLMYPQAEVDGKRRDSLDPESFRYRCSASG</sequence>
<keyword evidence="2" id="KW-0378">Hydrolase</keyword>
<dbReference type="GO" id="GO:0006508">
    <property type="term" value="P:proteolysis"/>
    <property type="evidence" value="ECO:0007669"/>
    <property type="project" value="UniProtKB-KW"/>
</dbReference>
<evidence type="ECO:0000259" key="1">
    <source>
        <dbReference type="SMART" id="SM00460"/>
    </source>
</evidence>
<dbReference type="AlphaFoldDB" id="A0A450RTI7"/>
<dbReference type="PANTHER" id="PTHR38339">
    <property type="entry name" value="TRANSGLUTAMINASE DOMAIN PROTEIN"/>
    <property type="match status" value="1"/>
</dbReference>
<proteinExistence type="predicted"/>
<name>A0A450RTI7_9GAMM</name>
<dbReference type="GO" id="GO:0008233">
    <property type="term" value="F:peptidase activity"/>
    <property type="evidence" value="ECO:0007669"/>
    <property type="project" value="UniProtKB-KW"/>
</dbReference>
<evidence type="ECO:0000313" key="2">
    <source>
        <dbReference type="EMBL" id="VFJ42410.1"/>
    </source>
</evidence>
<reference evidence="2" key="1">
    <citation type="submission" date="2019-02" db="EMBL/GenBank/DDBJ databases">
        <authorList>
            <person name="Gruber-Vodicka R. H."/>
            <person name="Seah K. B. B."/>
        </authorList>
    </citation>
    <scope>NUCLEOTIDE SEQUENCE</scope>
    <source>
        <strain evidence="3">BECK_DK161</strain>
        <strain evidence="2">BECK_DK47</strain>
    </source>
</reference>
<dbReference type="EMBL" id="CAADEY010000011">
    <property type="protein sequence ID" value="VFJ45462.1"/>
    <property type="molecule type" value="Genomic_DNA"/>
</dbReference>
<dbReference type="SMART" id="SM00460">
    <property type="entry name" value="TGc"/>
    <property type="match status" value="1"/>
</dbReference>
<protein>
    <submittedName>
        <fullName evidence="2">Transglutaminase-like enzyme, putative cysteine protease</fullName>
    </submittedName>
</protein>